<accession>A0ABD1HBR5</accession>
<evidence type="ECO:0000256" key="1">
    <source>
        <dbReference type="SAM" id="MobiDB-lite"/>
    </source>
</evidence>
<gene>
    <name evidence="2" type="ORF">AAHA92_14500</name>
</gene>
<feature type="compositionally biased region" description="Basic and acidic residues" evidence="1">
    <location>
        <begin position="1"/>
        <end position="21"/>
    </location>
</feature>
<evidence type="ECO:0000313" key="2">
    <source>
        <dbReference type="EMBL" id="KAL1553879.1"/>
    </source>
</evidence>
<proteinExistence type="predicted"/>
<reference evidence="2 3" key="1">
    <citation type="submission" date="2024-06" db="EMBL/GenBank/DDBJ databases">
        <title>A chromosome level genome sequence of Diviner's sage (Salvia divinorum).</title>
        <authorList>
            <person name="Ford S.A."/>
            <person name="Ro D.-K."/>
            <person name="Ness R.W."/>
            <person name="Phillips M.A."/>
        </authorList>
    </citation>
    <scope>NUCLEOTIDE SEQUENCE [LARGE SCALE GENOMIC DNA]</scope>
    <source>
        <strain evidence="2">SAF-2024a</strain>
        <tissue evidence="2">Leaf</tissue>
    </source>
</reference>
<sequence>MKKQRKIIEEFRRSEREDLNGEKPPPTRGHPCKATLVLQGVGREKKIKQSFRLRRFGMMHNWMTEISGKIHFINSCQKKN</sequence>
<organism evidence="2 3">
    <name type="scientific">Salvia divinorum</name>
    <name type="common">Maria pastora</name>
    <name type="synonym">Diviner's sage</name>
    <dbReference type="NCBI Taxonomy" id="28513"/>
    <lineage>
        <taxon>Eukaryota</taxon>
        <taxon>Viridiplantae</taxon>
        <taxon>Streptophyta</taxon>
        <taxon>Embryophyta</taxon>
        <taxon>Tracheophyta</taxon>
        <taxon>Spermatophyta</taxon>
        <taxon>Magnoliopsida</taxon>
        <taxon>eudicotyledons</taxon>
        <taxon>Gunneridae</taxon>
        <taxon>Pentapetalae</taxon>
        <taxon>asterids</taxon>
        <taxon>lamiids</taxon>
        <taxon>Lamiales</taxon>
        <taxon>Lamiaceae</taxon>
        <taxon>Nepetoideae</taxon>
        <taxon>Mentheae</taxon>
        <taxon>Salviinae</taxon>
        <taxon>Salvia</taxon>
        <taxon>Salvia subgen. Calosphace</taxon>
    </lineage>
</organism>
<comment type="caution">
    <text evidence="2">The sequence shown here is derived from an EMBL/GenBank/DDBJ whole genome shotgun (WGS) entry which is preliminary data.</text>
</comment>
<dbReference type="Proteomes" id="UP001567538">
    <property type="component" value="Unassembled WGS sequence"/>
</dbReference>
<name>A0ABD1HBR5_SALDI</name>
<dbReference type="EMBL" id="JBEAFC010000006">
    <property type="protein sequence ID" value="KAL1553879.1"/>
    <property type="molecule type" value="Genomic_DNA"/>
</dbReference>
<feature type="region of interest" description="Disordered" evidence="1">
    <location>
        <begin position="1"/>
        <end position="33"/>
    </location>
</feature>
<protein>
    <submittedName>
        <fullName evidence="2">Uncharacterized protein</fullName>
    </submittedName>
</protein>
<dbReference type="AlphaFoldDB" id="A0ABD1HBR5"/>
<keyword evidence="3" id="KW-1185">Reference proteome</keyword>
<evidence type="ECO:0000313" key="3">
    <source>
        <dbReference type="Proteomes" id="UP001567538"/>
    </source>
</evidence>